<organism evidence="5 6">
    <name type="scientific">Schistosoma mekongi</name>
    <name type="common">Parasitic worm</name>
    <dbReference type="NCBI Taxonomy" id="38744"/>
    <lineage>
        <taxon>Eukaryota</taxon>
        <taxon>Metazoa</taxon>
        <taxon>Spiralia</taxon>
        <taxon>Lophotrochozoa</taxon>
        <taxon>Platyhelminthes</taxon>
        <taxon>Trematoda</taxon>
        <taxon>Digenea</taxon>
        <taxon>Strigeidida</taxon>
        <taxon>Schistosomatoidea</taxon>
        <taxon>Schistosomatidae</taxon>
        <taxon>Schistosoma</taxon>
    </lineage>
</organism>
<reference evidence="5" key="2">
    <citation type="journal article" date="2023" name="Infect Dis Poverty">
        <title>Chromosome-scale genome of the human blood fluke Schistosoma mekongi and its implications for public health.</title>
        <authorList>
            <person name="Zhou M."/>
            <person name="Xu L."/>
            <person name="Xu D."/>
            <person name="Chen W."/>
            <person name="Khan J."/>
            <person name="Hu Y."/>
            <person name="Huang H."/>
            <person name="Wei H."/>
            <person name="Zhang Y."/>
            <person name="Chusongsang P."/>
            <person name="Tanasarnprasert K."/>
            <person name="Hu X."/>
            <person name="Limpanont Y."/>
            <person name="Lv Z."/>
        </authorList>
    </citation>
    <scope>NUCLEOTIDE SEQUENCE</scope>
    <source>
        <strain evidence="5">LV_2022a</strain>
    </source>
</reference>
<evidence type="ECO:0000256" key="2">
    <source>
        <dbReference type="ARBA" id="ARBA00022917"/>
    </source>
</evidence>
<dbReference type="SMART" id="SM00838">
    <property type="entry name" value="EFG_C"/>
    <property type="match status" value="1"/>
</dbReference>
<gene>
    <name evidence="5" type="ORF">MN116_001540</name>
</gene>
<dbReference type="InterPro" id="IPR009000">
    <property type="entry name" value="Transl_B-barrel_sf"/>
</dbReference>
<protein>
    <recommendedName>
        <fullName evidence="4">Tr-type G domain-containing protein</fullName>
    </recommendedName>
</protein>
<evidence type="ECO:0000259" key="4">
    <source>
        <dbReference type="PROSITE" id="PS51722"/>
    </source>
</evidence>
<dbReference type="InterPro" id="IPR031157">
    <property type="entry name" value="G_TR_CS"/>
</dbReference>
<dbReference type="PANTHER" id="PTHR43261:SF1">
    <property type="entry name" value="RIBOSOME-RELEASING FACTOR 2, MITOCHONDRIAL"/>
    <property type="match status" value="1"/>
</dbReference>
<dbReference type="InterPro" id="IPR009022">
    <property type="entry name" value="EFG_III"/>
</dbReference>
<dbReference type="PROSITE" id="PS00301">
    <property type="entry name" value="G_TR_1"/>
    <property type="match status" value="1"/>
</dbReference>
<accession>A0AAE1ZIY3</accession>
<dbReference type="Gene3D" id="3.30.70.240">
    <property type="match status" value="1"/>
</dbReference>
<reference evidence="5" key="1">
    <citation type="submission" date="2022-04" db="EMBL/GenBank/DDBJ databases">
        <authorList>
            <person name="Xu L."/>
            <person name="Lv Z."/>
        </authorList>
    </citation>
    <scope>NUCLEOTIDE SEQUENCE</scope>
    <source>
        <strain evidence="5">LV_2022a</strain>
    </source>
</reference>
<dbReference type="PANTHER" id="PTHR43261">
    <property type="entry name" value="TRANSLATION ELONGATION FACTOR G-RELATED"/>
    <property type="match status" value="1"/>
</dbReference>
<dbReference type="InterPro" id="IPR053905">
    <property type="entry name" value="EF-G-like_DII"/>
</dbReference>
<dbReference type="InterPro" id="IPR035647">
    <property type="entry name" value="EFG_III/V"/>
</dbReference>
<dbReference type="CDD" id="cd16262">
    <property type="entry name" value="EFG_III"/>
    <property type="match status" value="1"/>
</dbReference>
<sequence>MLNHKSLCILLSSKWLDLLNCKYDYLCCRFAHINSPYIDKNIKANVSGCDPSVATIRNVGLIAHIDAGKTTTTERMLYYARRTHHLGEVDHGNTVTDYLPEERERGISIVTSAASLSWRSHVINLLDTPGHVDFTFEVERSLTVLDSVVVILDAVKGVQPQTHTVCRQAHRYSLPCLIYVNKMDRPLANVDLCLQSLSNQLHTSAHYVLIHWPVFSHDLNATNTSTPPLNSTSKSSTSLSNKHYIKDNGRNQFVGLIDLTEMQFKNWISCISPDDVYMSSNLLEGINTTTTSHCSQVRKSKSSIEYALKPSVIQEATNARMRLLSTLAEIDDEFVDEFLKLDRPDILIPSDIVHKSLKKAIRSFHVIPVLIGSSQNNIGIQPLLDFIVDHLPDPSHSNVPTPVLRVYKSLKSTLPNLSDISKGSHNLEDHFSILSSKFPIMVVFKICFDPQCGPLTLVRVYSGVITPGSQITNWCRYKDKHLSEKILNVFRLNGDLLEVVNSAGPGSIVALSGLHSTYTGDILGPVLNSTKNRQVEKLEGTNLHSTEEIIDSESESSSLFQVSEPVVYAAIEPGSRSEINSLERALFCMQREDPSFHVKFVKETGQWTISGMGDLHLDVIISRLKREYKVNVRMGPLLIAYKECPVEDALSSSGWSYAVGSIIGCEKAIGIGVILRPKTIHPLHKPQVIFDRRGDSNIVRVRHAVTEACFSALEISGPILRSPIIGLDVHIHSIVCGRPEQISNGLEYVDDFDQLTLDKLSNSQIVSSSFLALLKTCCISSVKDAVAKMPKWHLMEPMMEIELQLPAEKGYDSKLSTFLHDLTNRRAEIISVDNADIDERYQGDNAFGFERYHYIRAIAPLSELANYSATVRRLSSGRAELSITLANYHPVSAEHQTKLLEQLNWNYRGNTLSKGR</sequence>
<dbReference type="InterPro" id="IPR005225">
    <property type="entry name" value="Small_GTP-bd"/>
</dbReference>
<dbReference type="SUPFAM" id="SSF50447">
    <property type="entry name" value="Translation proteins"/>
    <property type="match status" value="1"/>
</dbReference>
<dbReference type="PROSITE" id="PS51722">
    <property type="entry name" value="G_TR_2"/>
    <property type="match status" value="1"/>
</dbReference>
<dbReference type="Gene3D" id="3.40.50.300">
    <property type="entry name" value="P-loop containing nucleotide triphosphate hydrolases"/>
    <property type="match status" value="1"/>
</dbReference>
<dbReference type="Pfam" id="PF22042">
    <property type="entry name" value="EF-G_D2"/>
    <property type="match status" value="1"/>
</dbReference>
<dbReference type="NCBIfam" id="TIGR00231">
    <property type="entry name" value="small_GTP"/>
    <property type="match status" value="1"/>
</dbReference>
<dbReference type="EMBL" id="JALJAT010000001">
    <property type="protein sequence ID" value="KAK4474379.1"/>
    <property type="molecule type" value="Genomic_DNA"/>
</dbReference>
<name>A0AAE1ZIY3_SCHME</name>
<evidence type="ECO:0000313" key="6">
    <source>
        <dbReference type="Proteomes" id="UP001292079"/>
    </source>
</evidence>
<dbReference type="GO" id="GO:0005525">
    <property type="term" value="F:GTP binding"/>
    <property type="evidence" value="ECO:0007669"/>
    <property type="project" value="UniProtKB-KW"/>
</dbReference>
<dbReference type="Pfam" id="PF00679">
    <property type="entry name" value="EFG_C"/>
    <property type="match status" value="1"/>
</dbReference>
<evidence type="ECO:0000256" key="3">
    <source>
        <dbReference type="ARBA" id="ARBA00023134"/>
    </source>
</evidence>
<dbReference type="InterPro" id="IPR000795">
    <property type="entry name" value="T_Tr_GTP-bd_dom"/>
</dbReference>
<dbReference type="Gene3D" id="2.40.30.10">
    <property type="entry name" value="Translation factors"/>
    <property type="match status" value="1"/>
</dbReference>
<dbReference type="Pfam" id="PF00009">
    <property type="entry name" value="GTP_EFTU"/>
    <property type="match status" value="1"/>
</dbReference>
<dbReference type="AlphaFoldDB" id="A0AAE1ZIY3"/>
<dbReference type="GO" id="GO:0003924">
    <property type="term" value="F:GTPase activity"/>
    <property type="evidence" value="ECO:0007669"/>
    <property type="project" value="InterPro"/>
</dbReference>
<proteinExistence type="predicted"/>
<dbReference type="GO" id="GO:0032790">
    <property type="term" value="P:ribosome disassembly"/>
    <property type="evidence" value="ECO:0007669"/>
    <property type="project" value="TreeGrafter"/>
</dbReference>
<evidence type="ECO:0000313" key="5">
    <source>
        <dbReference type="EMBL" id="KAK4474379.1"/>
    </source>
</evidence>
<feature type="domain" description="Tr-type G" evidence="4">
    <location>
        <begin position="54"/>
        <end position="395"/>
    </location>
</feature>
<keyword evidence="6" id="KW-1185">Reference proteome</keyword>
<dbReference type="Gene3D" id="3.30.70.870">
    <property type="entry name" value="Elongation Factor G (Translational Gtpase), domain 3"/>
    <property type="match status" value="1"/>
</dbReference>
<dbReference type="Pfam" id="PF14492">
    <property type="entry name" value="EFG_III"/>
    <property type="match status" value="1"/>
</dbReference>
<keyword evidence="2" id="KW-0648">Protein biosynthesis</keyword>
<dbReference type="SUPFAM" id="SSF52540">
    <property type="entry name" value="P-loop containing nucleoside triphosphate hydrolases"/>
    <property type="match status" value="1"/>
</dbReference>
<dbReference type="SUPFAM" id="SSF54980">
    <property type="entry name" value="EF-G C-terminal domain-like"/>
    <property type="match status" value="2"/>
</dbReference>
<dbReference type="GO" id="GO:0032543">
    <property type="term" value="P:mitochondrial translation"/>
    <property type="evidence" value="ECO:0007669"/>
    <property type="project" value="TreeGrafter"/>
</dbReference>
<dbReference type="PRINTS" id="PR00315">
    <property type="entry name" value="ELONGATNFCT"/>
</dbReference>
<dbReference type="GO" id="GO:0005739">
    <property type="term" value="C:mitochondrion"/>
    <property type="evidence" value="ECO:0007669"/>
    <property type="project" value="TreeGrafter"/>
</dbReference>
<keyword evidence="3" id="KW-0342">GTP-binding</keyword>
<dbReference type="InterPro" id="IPR041095">
    <property type="entry name" value="EFG_II"/>
</dbReference>
<dbReference type="InterPro" id="IPR000640">
    <property type="entry name" value="EFG_V-like"/>
</dbReference>
<dbReference type="InterPro" id="IPR027417">
    <property type="entry name" value="P-loop_NTPase"/>
</dbReference>
<dbReference type="Proteomes" id="UP001292079">
    <property type="component" value="Unassembled WGS sequence"/>
</dbReference>
<comment type="caution">
    <text evidence="5">The sequence shown here is derived from an EMBL/GenBank/DDBJ whole genome shotgun (WGS) entry which is preliminary data.</text>
</comment>
<keyword evidence="1" id="KW-0547">Nucleotide-binding</keyword>
<evidence type="ECO:0000256" key="1">
    <source>
        <dbReference type="ARBA" id="ARBA00022741"/>
    </source>
</evidence>